<dbReference type="EMBL" id="QNBC01000166">
    <property type="protein sequence ID" value="RKX64387.1"/>
    <property type="molecule type" value="Genomic_DNA"/>
</dbReference>
<name>A0A660S4C4_UNCT6</name>
<keyword evidence="4" id="KW-0413">Isomerase</keyword>
<dbReference type="SUPFAM" id="SSF54593">
    <property type="entry name" value="Glyoxalase/Bleomycin resistance protein/Dihydroxybiphenyl dioxygenase"/>
    <property type="match status" value="1"/>
</dbReference>
<dbReference type="Proteomes" id="UP000282321">
    <property type="component" value="Unassembled WGS sequence"/>
</dbReference>
<dbReference type="PANTHER" id="PTHR43048:SF3">
    <property type="entry name" value="METHYLMALONYL-COA EPIMERASE, MITOCHONDRIAL"/>
    <property type="match status" value="1"/>
</dbReference>
<reference evidence="4 5" key="1">
    <citation type="submission" date="2018-06" db="EMBL/GenBank/DDBJ databases">
        <title>Extensive metabolic versatility and redundancy in microbially diverse, dynamic hydrothermal sediments.</title>
        <authorList>
            <person name="Dombrowski N."/>
            <person name="Teske A."/>
            <person name="Baker B.J."/>
        </authorList>
    </citation>
    <scope>NUCLEOTIDE SEQUENCE [LARGE SCALE GENOMIC DNA]</scope>
    <source>
        <strain evidence="4">B35_G9</strain>
    </source>
</reference>
<dbReference type="GO" id="GO:0004493">
    <property type="term" value="F:methylmalonyl-CoA epimerase activity"/>
    <property type="evidence" value="ECO:0007669"/>
    <property type="project" value="UniProtKB-EC"/>
</dbReference>
<dbReference type="Pfam" id="PF13669">
    <property type="entry name" value="Glyoxalase_4"/>
    <property type="match status" value="1"/>
</dbReference>
<proteinExistence type="inferred from homology"/>
<comment type="caution">
    <text evidence="4">The sequence shown here is derived from an EMBL/GenBank/DDBJ whole genome shotgun (WGS) entry which is preliminary data.</text>
</comment>
<dbReference type="InterPro" id="IPR051785">
    <property type="entry name" value="MMCE/EMCE_epimerase"/>
</dbReference>
<protein>
    <submittedName>
        <fullName evidence="4">Methylmalonyl-CoA epimerase</fullName>
        <ecNumber evidence="4">5.1.99.1</ecNumber>
    </submittedName>
</protein>
<dbReference type="InterPro" id="IPR037523">
    <property type="entry name" value="VOC_core"/>
</dbReference>
<evidence type="ECO:0000313" key="4">
    <source>
        <dbReference type="EMBL" id="RKX64387.1"/>
    </source>
</evidence>
<dbReference type="Gene3D" id="3.10.180.10">
    <property type="entry name" value="2,3-Dihydroxybiphenyl 1,2-Dioxygenase, domain 1"/>
    <property type="match status" value="1"/>
</dbReference>
<evidence type="ECO:0000259" key="3">
    <source>
        <dbReference type="PROSITE" id="PS51819"/>
    </source>
</evidence>
<dbReference type="NCBIfam" id="TIGR03081">
    <property type="entry name" value="metmalonyl_epim"/>
    <property type="match status" value="1"/>
</dbReference>
<dbReference type="PANTHER" id="PTHR43048">
    <property type="entry name" value="METHYLMALONYL-COA EPIMERASE"/>
    <property type="match status" value="1"/>
</dbReference>
<feature type="domain" description="VOC" evidence="3">
    <location>
        <begin position="4"/>
        <end position="132"/>
    </location>
</feature>
<sequence>MIKKIDHIGIAVEDLDSSIATFKDLLGLELVETEEVPDQKVKIAKFKVGDVDIELLQATSEESSIAKYIAKKGQGIHHIAYEVDGILKTISELEGKGARMIDKVPREGAGGKKIAFIHPKSTSNILTELCED</sequence>
<organism evidence="4 5">
    <name type="scientific">candidate division TA06 bacterium</name>
    <dbReference type="NCBI Taxonomy" id="2250710"/>
    <lineage>
        <taxon>Bacteria</taxon>
        <taxon>Bacteria division TA06</taxon>
    </lineage>
</organism>
<dbReference type="GO" id="GO:0046872">
    <property type="term" value="F:metal ion binding"/>
    <property type="evidence" value="ECO:0007669"/>
    <property type="project" value="UniProtKB-KW"/>
</dbReference>
<dbReference type="EC" id="5.1.99.1" evidence="4"/>
<accession>A0A660S4C4</accession>
<dbReference type="InterPro" id="IPR029068">
    <property type="entry name" value="Glyas_Bleomycin-R_OHBP_Dase"/>
</dbReference>
<evidence type="ECO:0000256" key="2">
    <source>
        <dbReference type="ARBA" id="ARBA00022723"/>
    </source>
</evidence>
<evidence type="ECO:0000256" key="1">
    <source>
        <dbReference type="ARBA" id="ARBA00009308"/>
    </source>
</evidence>
<dbReference type="GO" id="GO:0046491">
    <property type="term" value="P:L-methylmalonyl-CoA metabolic process"/>
    <property type="evidence" value="ECO:0007669"/>
    <property type="project" value="TreeGrafter"/>
</dbReference>
<gene>
    <name evidence="4" type="primary">mce</name>
    <name evidence="4" type="ORF">DRP44_08390</name>
</gene>
<keyword evidence="2" id="KW-0479">Metal-binding</keyword>
<dbReference type="InterPro" id="IPR017515">
    <property type="entry name" value="MeMalonyl-CoA_epimerase"/>
</dbReference>
<dbReference type="PROSITE" id="PS51819">
    <property type="entry name" value="VOC"/>
    <property type="match status" value="1"/>
</dbReference>
<dbReference type="CDD" id="cd07249">
    <property type="entry name" value="MMCE"/>
    <property type="match status" value="1"/>
</dbReference>
<comment type="similarity">
    <text evidence="1">Belongs to the methylmalonyl-CoA epimerase family.</text>
</comment>
<dbReference type="AlphaFoldDB" id="A0A660S4C4"/>
<evidence type="ECO:0000313" key="5">
    <source>
        <dbReference type="Proteomes" id="UP000282321"/>
    </source>
</evidence>